<dbReference type="PANTHER" id="PTHR38681:SF1">
    <property type="entry name" value="RETROVIRUS-RELATED POL POLYPROTEIN FROM TRANSPOSON 412-LIKE PROTEIN"/>
    <property type="match status" value="1"/>
</dbReference>
<keyword evidence="2" id="KW-1185">Reference proteome</keyword>
<dbReference type="InterPro" id="IPR012337">
    <property type="entry name" value="RNaseH-like_sf"/>
</dbReference>
<dbReference type="PANTHER" id="PTHR38681">
    <property type="entry name" value="RETROVIRUS-RELATED POL POLYPROTEIN FROM TRANSPOSON 412-LIKE PROTEIN-RELATED"/>
    <property type="match status" value="1"/>
</dbReference>
<dbReference type="OrthoDB" id="422540at2759"/>
<sequence length="301" mass="33522">MKVTLDAIIDKLKERQIKLASEVNVDEVDTALGTDHSEDLTGPLPSSAGYTYCLTAVDHFTCWPEVVAIPDITANIGTCPTDQLDIPLRLPTGHHHRPDNRLMECFHQTLKTVIMCLADHQWTQTLPLILLGIDTAFKEDVQASVAELVYGELLAPAADPADPAHLITKLRQHMAHLRPLLAACYTSPVTFIYRDLEKCTHVFLHQDATRQALEPPYCGTHQVLSWREKKMQLLMHRRPVTVSNDRVKLAYFLSGTDDGSNNFNPPVNTTPTVATPATQSQTATRTAHSGHNIHFPARFNI</sequence>
<organism evidence="1 2">
    <name type="scientific">Cryptotermes secundus</name>
    <dbReference type="NCBI Taxonomy" id="105785"/>
    <lineage>
        <taxon>Eukaryota</taxon>
        <taxon>Metazoa</taxon>
        <taxon>Ecdysozoa</taxon>
        <taxon>Arthropoda</taxon>
        <taxon>Hexapoda</taxon>
        <taxon>Insecta</taxon>
        <taxon>Pterygota</taxon>
        <taxon>Neoptera</taxon>
        <taxon>Polyneoptera</taxon>
        <taxon>Dictyoptera</taxon>
        <taxon>Blattodea</taxon>
        <taxon>Blattoidea</taxon>
        <taxon>Termitoidae</taxon>
        <taxon>Kalotermitidae</taxon>
        <taxon>Cryptotermitinae</taxon>
        <taxon>Cryptotermes</taxon>
    </lineage>
</organism>
<dbReference type="GO" id="GO:0003676">
    <property type="term" value="F:nucleic acid binding"/>
    <property type="evidence" value="ECO:0007669"/>
    <property type="project" value="InterPro"/>
</dbReference>
<protein>
    <submittedName>
        <fullName evidence="1">Uncharacterized protein</fullName>
    </submittedName>
</protein>
<evidence type="ECO:0000313" key="1">
    <source>
        <dbReference type="EMBL" id="PNF40131.1"/>
    </source>
</evidence>
<proteinExistence type="predicted"/>
<reference evidence="1 2" key="1">
    <citation type="submission" date="2017-12" db="EMBL/GenBank/DDBJ databases">
        <title>Hemimetabolous genomes reveal molecular basis of termite eusociality.</title>
        <authorList>
            <person name="Harrison M.C."/>
            <person name="Jongepier E."/>
            <person name="Robertson H.M."/>
            <person name="Arning N."/>
            <person name="Bitard-Feildel T."/>
            <person name="Chao H."/>
            <person name="Childers C.P."/>
            <person name="Dinh H."/>
            <person name="Doddapaneni H."/>
            <person name="Dugan S."/>
            <person name="Gowin J."/>
            <person name="Greiner C."/>
            <person name="Han Y."/>
            <person name="Hu H."/>
            <person name="Hughes D.S.T."/>
            <person name="Huylmans A.-K."/>
            <person name="Kemena C."/>
            <person name="Kremer L.P.M."/>
            <person name="Lee S.L."/>
            <person name="Lopez-Ezquerra A."/>
            <person name="Mallet L."/>
            <person name="Monroy-Kuhn J.M."/>
            <person name="Moser A."/>
            <person name="Murali S.C."/>
            <person name="Muzny D.M."/>
            <person name="Otani S."/>
            <person name="Piulachs M.-D."/>
            <person name="Poelchau M."/>
            <person name="Qu J."/>
            <person name="Schaub F."/>
            <person name="Wada-Katsumata A."/>
            <person name="Worley K.C."/>
            <person name="Xie Q."/>
            <person name="Ylla G."/>
            <person name="Poulsen M."/>
            <person name="Gibbs R.A."/>
            <person name="Schal C."/>
            <person name="Richards S."/>
            <person name="Belles X."/>
            <person name="Korb J."/>
            <person name="Bornberg-Bauer E."/>
        </authorList>
    </citation>
    <scope>NUCLEOTIDE SEQUENCE [LARGE SCALE GENOMIC DNA]</scope>
    <source>
        <tissue evidence="1">Whole body</tissue>
    </source>
</reference>
<evidence type="ECO:0000313" key="2">
    <source>
        <dbReference type="Proteomes" id="UP000235965"/>
    </source>
</evidence>
<dbReference type="SUPFAM" id="SSF53098">
    <property type="entry name" value="Ribonuclease H-like"/>
    <property type="match status" value="1"/>
</dbReference>
<comment type="caution">
    <text evidence="1">The sequence shown here is derived from an EMBL/GenBank/DDBJ whole genome shotgun (WGS) entry which is preliminary data.</text>
</comment>
<gene>
    <name evidence="1" type="ORF">B7P43_G09999</name>
</gene>
<dbReference type="EMBL" id="NEVH01003749">
    <property type="protein sequence ID" value="PNF40131.1"/>
    <property type="molecule type" value="Genomic_DNA"/>
</dbReference>
<accession>A0A2J7RH16</accession>
<dbReference type="STRING" id="105785.A0A2J7RH16"/>
<dbReference type="Gene3D" id="3.30.420.10">
    <property type="entry name" value="Ribonuclease H-like superfamily/Ribonuclease H"/>
    <property type="match status" value="1"/>
</dbReference>
<dbReference type="AlphaFoldDB" id="A0A2J7RH16"/>
<name>A0A2J7RH16_9NEOP</name>
<dbReference type="Proteomes" id="UP000235965">
    <property type="component" value="Unassembled WGS sequence"/>
</dbReference>
<dbReference type="InterPro" id="IPR036397">
    <property type="entry name" value="RNaseH_sf"/>
</dbReference>
<dbReference type="InParanoid" id="A0A2J7RH16"/>